<reference evidence="4 6" key="2">
    <citation type="submission" date="2019-04" db="EMBL/GenBank/DDBJ databases">
        <authorList>
            <consortium name="Pathogen Informatics"/>
        </authorList>
    </citation>
    <scope>NUCLEOTIDE SEQUENCE [LARGE SCALE GENOMIC DNA]</scope>
    <source>
        <strain evidence="4 6">GPSC38</strain>
    </source>
</reference>
<dbReference type="EMBL" id="CMWB01000041">
    <property type="protein sequence ID" value="CKJ28273.1"/>
    <property type="molecule type" value="Genomic_DNA"/>
</dbReference>
<dbReference type="RefSeq" id="WP_016569766.1">
    <property type="nucleotide sequence ID" value="NZ_CMVG01000009.1"/>
</dbReference>
<reference evidence="2 5" key="1">
    <citation type="submission" date="2015-03" db="EMBL/GenBank/DDBJ databases">
        <authorList>
            <consortium name="Pathogen Informatics"/>
            <person name="Murphy D."/>
        </authorList>
    </citation>
    <scope>NUCLEOTIDE SEQUENCE [LARGE SCALE GENOMIC DNA]</scope>
    <source>
        <strain evidence="2 5">0310</strain>
    </source>
</reference>
<dbReference type="InterPro" id="IPR046009">
    <property type="entry name" value="DUF5965"/>
</dbReference>
<dbReference type="AlphaFoldDB" id="A0A064C581"/>
<reference evidence="3 7" key="3">
    <citation type="submission" date="2019-07" db="EMBL/GenBank/DDBJ databases">
        <authorList>
            <person name="Mohale T."/>
        </authorList>
    </citation>
    <scope>NUCLEOTIDE SEQUENCE [LARGE SCALE GENOMIC DNA]</scope>
    <source>
        <strain evidence="3 7">NTPn 59</strain>
    </source>
</reference>
<evidence type="ECO:0000313" key="2">
    <source>
        <dbReference type="EMBL" id="CKJ28273.1"/>
    </source>
</evidence>
<evidence type="ECO:0000313" key="6">
    <source>
        <dbReference type="Proteomes" id="UP000314170"/>
    </source>
</evidence>
<dbReference type="Proteomes" id="UP000045541">
    <property type="component" value="Unassembled WGS sequence"/>
</dbReference>
<name>A0A064C581_STREE</name>
<gene>
    <name evidence="3" type="ORF">AZJ28_06140</name>
    <name evidence="2" type="ORF">ERS096071_01830</name>
    <name evidence="4" type="ORF">SAMEA104154639_01737</name>
</gene>
<dbReference type="EMBL" id="VMYC01000097">
    <property type="protein sequence ID" value="TVX69992.1"/>
    <property type="molecule type" value="Genomic_DNA"/>
</dbReference>
<organism evidence="2 5">
    <name type="scientific">Streptococcus pneumoniae</name>
    <dbReference type="NCBI Taxonomy" id="1313"/>
    <lineage>
        <taxon>Bacteria</taxon>
        <taxon>Bacillati</taxon>
        <taxon>Bacillota</taxon>
        <taxon>Bacilli</taxon>
        <taxon>Lactobacillales</taxon>
        <taxon>Streptococcaceae</taxon>
        <taxon>Streptococcus</taxon>
    </lineage>
</organism>
<sequence>MSVIERLAERVARQEEKVAKETEKLGTYREQLQAAMYSIFVKRQQSSHLTFDEALNQAFGKQENHSQVIENRNEETE</sequence>
<proteinExistence type="predicted"/>
<accession>A0A064C581</accession>
<dbReference type="EMBL" id="CABBZR010000014">
    <property type="protein sequence ID" value="VSJ53991.1"/>
    <property type="molecule type" value="Genomic_DNA"/>
</dbReference>
<evidence type="ECO:0000313" key="7">
    <source>
        <dbReference type="Proteomes" id="UP000315060"/>
    </source>
</evidence>
<evidence type="ECO:0000256" key="1">
    <source>
        <dbReference type="SAM" id="Coils"/>
    </source>
</evidence>
<evidence type="ECO:0000313" key="3">
    <source>
        <dbReference type="EMBL" id="TVX69992.1"/>
    </source>
</evidence>
<protein>
    <submittedName>
        <fullName evidence="2">Uncharacterized protein</fullName>
    </submittedName>
</protein>
<evidence type="ECO:0000313" key="4">
    <source>
        <dbReference type="EMBL" id="VSJ53991.1"/>
    </source>
</evidence>
<dbReference type="Proteomes" id="UP000315060">
    <property type="component" value="Unassembled WGS sequence"/>
</dbReference>
<dbReference type="Proteomes" id="UP000314170">
    <property type="component" value="Unassembled WGS sequence"/>
</dbReference>
<keyword evidence="1" id="KW-0175">Coiled coil</keyword>
<evidence type="ECO:0000313" key="5">
    <source>
        <dbReference type="Proteomes" id="UP000045541"/>
    </source>
</evidence>
<dbReference type="Pfam" id="PF19390">
    <property type="entry name" value="DUF5965"/>
    <property type="match status" value="1"/>
</dbReference>
<feature type="coiled-coil region" evidence="1">
    <location>
        <begin position="4"/>
        <end position="31"/>
    </location>
</feature>